<dbReference type="InterPro" id="IPR019819">
    <property type="entry name" value="Carboxylesterase_B_CS"/>
</dbReference>
<feature type="domain" description="Carboxylesterase type B" evidence="4">
    <location>
        <begin position="19"/>
        <end position="518"/>
    </location>
</feature>
<dbReference type="EMBL" id="JAQJAN010000004">
    <property type="protein sequence ID" value="KAJ5732063.1"/>
    <property type="molecule type" value="Genomic_DNA"/>
</dbReference>
<comment type="similarity">
    <text evidence="1 3">Belongs to the type-B carboxylesterase/lipase family.</text>
</comment>
<proteinExistence type="inferred from homology"/>
<keyword evidence="6" id="KW-1185">Reference proteome</keyword>
<dbReference type="EC" id="3.1.1.-" evidence="3"/>
<gene>
    <name evidence="5" type="ORF">N7493_003544</name>
</gene>
<name>A0AAD6MXQ4_9EURO</name>
<dbReference type="PROSITE" id="PS00122">
    <property type="entry name" value="CARBOXYLESTERASE_B_1"/>
    <property type="match status" value="1"/>
</dbReference>
<dbReference type="GO" id="GO:0072330">
    <property type="term" value="P:monocarboxylic acid biosynthetic process"/>
    <property type="evidence" value="ECO:0007669"/>
    <property type="project" value="UniProtKB-ARBA"/>
</dbReference>
<evidence type="ECO:0000313" key="6">
    <source>
        <dbReference type="Proteomes" id="UP001215712"/>
    </source>
</evidence>
<dbReference type="AlphaFoldDB" id="A0AAD6MXQ4"/>
<dbReference type="InterPro" id="IPR019826">
    <property type="entry name" value="Carboxylesterase_B_AS"/>
</dbReference>
<evidence type="ECO:0000256" key="2">
    <source>
        <dbReference type="ARBA" id="ARBA00022801"/>
    </source>
</evidence>
<evidence type="ECO:0000256" key="3">
    <source>
        <dbReference type="RuleBase" id="RU361235"/>
    </source>
</evidence>
<evidence type="ECO:0000259" key="4">
    <source>
        <dbReference type="Pfam" id="PF00135"/>
    </source>
</evidence>
<reference evidence="5" key="1">
    <citation type="journal article" date="2023" name="IMA Fungus">
        <title>Comparative genomic study of the Penicillium genus elucidates a diverse pangenome and 15 lateral gene transfer events.</title>
        <authorList>
            <person name="Petersen C."/>
            <person name="Sorensen T."/>
            <person name="Nielsen M.R."/>
            <person name="Sondergaard T.E."/>
            <person name="Sorensen J.L."/>
            <person name="Fitzpatrick D.A."/>
            <person name="Frisvad J.C."/>
            <person name="Nielsen K.L."/>
        </authorList>
    </citation>
    <scope>NUCLEOTIDE SEQUENCE</scope>
    <source>
        <strain evidence="5">IBT 17514</strain>
    </source>
</reference>
<feature type="signal peptide" evidence="3">
    <location>
        <begin position="1"/>
        <end position="17"/>
    </location>
</feature>
<dbReference type="PANTHER" id="PTHR11559">
    <property type="entry name" value="CARBOXYLESTERASE"/>
    <property type="match status" value="1"/>
</dbReference>
<dbReference type="Pfam" id="PF00135">
    <property type="entry name" value="COesterase"/>
    <property type="match status" value="1"/>
</dbReference>
<dbReference type="InterPro" id="IPR050309">
    <property type="entry name" value="Type-B_Carboxylest/Lipase"/>
</dbReference>
<feature type="chain" id="PRO_5041781667" description="Carboxylic ester hydrolase" evidence="3">
    <location>
        <begin position="18"/>
        <end position="539"/>
    </location>
</feature>
<accession>A0AAD6MXQ4</accession>
<dbReference type="InterPro" id="IPR002018">
    <property type="entry name" value="CarbesteraseB"/>
</dbReference>
<evidence type="ECO:0000256" key="1">
    <source>
        <dbReference type="ARBA" id="ARBA00005964"/>
    </source>
</evidence>
<dbReference type="GO" id="GO:0016787">
    <property type="term" value="F:hydrolase activity"/>
    <property type="evidence" value="ECO:0007669"/>
    <property type="project" value="UniProtKB-KW"/>
</dbReference>
<protein>
    <recommendedName>
        <fullName evidence="3">Carboxylic ester hydrolase</fullName>
        <ecNumber evidence="3">3.1.1.-</ecNumber>
    </recommendedName>
</protein>
<dbReference type="SUPFAM" id="SSF53474">
    <property type="entry name" value="alpha/beta-Hydrolases"/>
    <property type="match status" value="1"/>
</dbReference>
<dbReference type="FunFam" id="3.40.50.1820:FF:000316">
    <property type="entry name" value="Carboxylic ester hydrolase"/>
    <property type="match status" value="1"/>
</dbReference>
<dbReference type="PROSITE" id="PS00941">
    <property type="entry name" value="CARBOXYLESTERASE_B_2"/>
    <property type="match status" value="1"/>
</dbReference>
<keyword evidence="2 3" id="KW-0378">Hydrolase</keyword>
<comment type="caution">
    <text evidence="5">The sequence shown here is derived from an EMBL/GenBank/DDBJ whole genome shotgun (WGS) entry which is preliminary data.</text>
</comment>
<keyword evidence="3" id="KW-0732">Signal</keyword>
<organism evidence="5 6">
    <name type="scientific">Penicillium malachiteum</name>
    <dbReference type="NCBI Taxonomy" id="1324776"/>
    <lineage>
        <taxon>Eukaryota</taxon>
        <taxon>Fungi</taxon>
        <taxon>Dikarya</taxon>
        <taxon>Ascomycota</taxon>
        <taxon>Pezizomycotina</taxon>
        <taxon>Eurotiomycetes</taxon>
        <taxon>Eurotiomycetidae</taxon>
        <taxon>Eurotiales</taxon>
        <taxon>Aspergillaceae</taxon>
        <taxon>Penicillium</taxon>
    </lineage>
</organism>
<evidence type="ECO:0000313" key="5">
    <source>
        <dbReference type="EMBL" id="KAJ5732063.1"/>
    </source>
</evidence>
<dbReference type="Proteomes" id="UP001215712">
    <property type="component" value="Unassembled WGS sequence"/>
</dbReference>
<dbReference type="Gene3D" id="3.40.50.1820">
    <property type="entry name" value="alpha/beta hydrolase"/>
    <property type="match status" value="1"/>
</dbReference>
<reference evidence="5" key="2">
    <citation type="submission" date="2023-01" db="EMBL/GenBank/DDBJ databases">
        <authorList>
            <person name="Petersen C."/>
        </authorList>
    </citation>
    <scope>NUCLEOTIDE SEQUENCE</scope>
    <source>
        <strain evidence="5">IBT 17514</strain>
    </source>
</reference>
<sequence>MWFLLVCFWLQASLVLADSPVVDLGYAKYQGRSTSMGISQWLGIRYAAAPVGDLRFEAPQDPAVVSGVQQATQHGKLCIPVASSLNTAVPSNTAEDCLFLDVYAPKGAAAAGDKLPVYFFIQGGGFAALTNPNYNGSGLIQASSNNIVVVTFNYRVGPFGFLASNQMVKGASLNNGLKDQLKALEWVQKHISKFGGDPDHVVIGGDSAGGASVTLLLSAYGGRDDGLFVGAAAESQSFGTMLNVTESQFSYNRLATRSGCNKSNDTLSCLRYLNVNALQSVNIVTPLPGAPGNPLYLYSPTIDGDLVQDHTITLFEEGKFIKVPVIFGDDTNEGTIFVPTNTSSVQQADNFIKDQFPSISTDQINKINDMYLQKDQTRNFPNSGPYWRPASNAYGELRYICPGMLMSSVYAKAGLPSWNYHYAVLDPTQVTKGFGTPHTVEVNAIWGPEYVSTSPPASYYTSNAGIVPVMQGYWTSFVRTLNPNTLRDSSSPEWNTWGSGDDAYNRIFIRTNQTKMETVPSSQRSRCEYLISIGVELRQ</sequence>
<dbReference type="InterPro" id="IPR029058">
    <property type="entry name" value="AB_hydrolase_fold"/>
</dbReference>
<dbReference type="GO" id="GO:0017000">
    <property type="term" value="P:antibiotic biosynthetic process"/>
    <property type="evidence" value="ECO:0007669"/>
    <property type="project" value="UniProtKB-ARBA"/>
</dbReference>